<comment type="caution">
    <text evidence="1">The sequence shown here is derived from an EMBL/GenBank/DDBJ whole genome shotgun (WGS) entry which is preliminary data.</text>
</comment>
<dbReference type="RefSeq" id="WP_143777208.1">
    <property type="nucleotide sequence ID" value="NZ_VKKU01000002.1"/>
</dbReference>
<name>A0A553WBB9_9SPHN</name>
<gene>
    <name evidence="1" type="ORF">FOM92_12660</name>
</gene>
<dbReference type="AlphaFoldDB" id="A0A553WBB9"/>
<dbReference type="Proteomes" id="UP000320160">
    <property type="component" value="Unassembled WGS sequence"/>
</dbReference>
<reference evidence="1 2" key="1">
    <citation type="submission" date="2019-07" db="EMBL/GenBank/DDBJ databases">
        <authorList>
            <person name="Park M."/>
        </authorList>
    </citation>
    <scope>NUCLEOTIDE SEQUENCE [LARGE SCALE GENOMIC DNA]</scope>
    <source>
        <strain evidence="1 2">KCTC32445</strain>
    </source>
</reference>
<evidence type="ECO:0000313" key="1">
    <source>
        <dbReference type="EMBL" id="TSB01988.1"/>
    </source>
</evidence>
<organism evidence="1 2">
    <name type="scientific">Sphingorhabdus contaminans</name>
    <dbReference type="NCBI Taxonomy" id="1343899"/>
    <lineage>
        <taxon>Bacteria</taxon>
        <taxon>Pseudomonadati</taxon>
        <taxon>Pseudomonadota</taxon>
        <taxon>Alphaproteobacteria</taxon>
        <taxon>Sphingomonadales</taxon>
        <taxon>Sphingomonadaceae</taxon>
        <taxon>Sphingorhabdus</taxon>
    </lineage>
</organism>
<accession>A0A553WBB9</accession>
<evidence type="ECO:0000313" key="2">
    <source>
        <dbReference type="Proteomes" id="UP000320160"/>
    </source>
</evidence>
<keyword evidence="2" id="KW-1185">Reference proteome</keyword>
<proteinExistence type="predicted"/>
<dbReference type="EMBL" id="VKKU01000002">
    <property type="protein sequence ID" value="TSB01988.1"/>
    <property type="molecule type" value="Genomic_DNA"/>
</dbReference>
<sequence>MGRAVGGEQKNSDFFRVFARTETAITAMLQLSTFSLVRRNHIPTSIPFGPCLYLRLDHRFPNAPPENIQNHTKPEWNGKKRWYFDEACIIGSDHDKACPTHQIHYSPVVEHLTINPKCNGYQLFHWRNISQYVGVCNVPKTRAPFHHYISFSIFSFLLSEQKIALAPLKGWWSKRAEPLPDGGVKGEGKCTVI</sequence>
<protein>
    <submittedName>
        <fullName evidence="1">Uncharacterized protein</fullName>
    </submittedName>
</protein>